<evidence type="ECO:0000256" key="5">
    <source>
        <dbReference type="ARBA" id="ARBA00023002"/>
    </source>
</evidence>
<dbReference type="InterPro" id="IPR036250">
    <property type="entry name" value="AcylCo_DH-like_C"/>
</dbReference>
<evidence type="ECO:0000259" key="6">
    <source>
        <dbReference type="Pfam" id="PF00441"/>
    </source>
</evidence>
<keyword evidence="3" id="KW-0285">Flavoprotein</keyword>
<evidence type="ECO:0000256" key="2">
    <source>
        <dbReference type="ARBA" id="ARBA00009347"/>
    </source>
</evidence>
<accession>A0A973A852</accession>
<dbReference type="InterPro" id="IPR046373">
    <property type="entry name" value="Acyl-CoA_Oxase/DH_mid-dom_sf"/>
</dbReference>
<sequence>MELSFNQEQCMIRDTAASFLAEVSSPAAVRAAMVRAEGHDQQAWQRICDEMVWQALHIPESYGGMGLGYVELIALLEQMGRFLFCSPFYATVCLGANALLVAGTESQKTTYLPKIVAGSTATLAYTGSNGGWGADSIELIVAPHNGGVVLNGKCRYVPDGASAEILVVAARSKGSHGMSGVSLFVLPQETAGLTRSWLPTMDQTRRQAELVFDNVQLDSDAIMCEPGAAWPLLEKIIDLATVAIVADQVGCAQQSLDMTVSYVLQRVQFGRVIGSYQAVKHKCADMMVKAESARSALYYAACIAAEALVDGELGADLASAASAAKACGSDACFFNTGTAIQLHGGVGFTAEYDVQLYFKRAKSSETFLGDSAYHRERLAQRLLDEGAGDEINL</sequence>
<dbReference type="PANTHER" id="PTHR43884">
    <property type="entry name" value="ACYL-COA DEHYDROGENASE"/>
    <property type="match status" value="1"/>
</dbReference>
<evidence type="ECO:0000313" key="9">
    <source>
        <dbReference type="Proteomes" id="UP000754644"/>
    </source>
</evidence>
<dbReference type="Gene3D" id="1.20.140.10">
    <property type="entry name" value="Butyryl-CoA Dehydrogenase, subunit A, domain 3"/>
    <property type="match status" value="1"/>
</dbReference>
<protein>
    <submittedName>
        <fullName evidence="8">Acyl-CoA/acyl-ACP dehydrogenase</fullName>
    </submittedName>
</protein>
<dbReference type="GO" id="GO:0050660">
    <property type="term" value="F:flavin adenine dinucleotide binding"/>
    <property type="evidence" value="ECO:0007669"/>
    <property type="project" value="InterPro"/>
</dbReference>
<evidence type="ECO:0000256" key="1">
    <source>
        <dbReference type="ARBA" id="ARBA00001974"/>
    </source>
</evidence>
<dbReference type="Pfam" id="PF02771">
    <property type="entry name" value="Acyl-CoA_dh_N"/>
    <property type="match status" value="1"/>
</dbReference>
<name>A0A973A852_9GAMM</name>
<dbReference type="Gene3D" id="2.40.110.10">
    <property type="entry name" value="Butyryl-CoA Dehydrogenase, subunit A, domain 2"/>
    <property type="match status" value="1"/>
</dbReference>
<reference evidence="8" key="1">
    <citation type="submission" date="2020-05" db="EMBL/GenBank/DDBJ databases">
        <title>Sulfur intermediates as new biogeochemical hubs in an aquatic model microbial ecosystem.</title>
        <authorList>
            <person name="Vigneron A."/>
        </authorList>
    </citation>
    <scope>NUCLEOTIDE SEQUENCE</scope>
    <source>
        <strain evidence="8">Bin.250</strain>
    </source>
</reference>
<dbReference type="EMBL" id="JABMOJ010000117">
    <property type="protein sequence ID" value="NQV64378.1"/>
    <property type="molecule type" value="Genomic_DNA"/>
</dbReference>
<comment type="caution">
    <text evidence="8">The sequence shown here is derived from an EMBL/GenBank/DDBJ whole genome shotgun (WGS) entry which is preliminary data.</text>
</comment>
<keyword evidence="5" id="KW-0560">Oxidoreductase</keyword>
<feature type="domain" description="Acyl-CoA dehydrogenase/oxidase N-terminal" evidence="7">
    <location>
        <begin position="7"/>
        <end position="118"/>
    </location>
</feature>
<dbReference type="InterPro" id="IPR009100">
    <property type="entry name" value="AcylCoA_DH/oxidase_NM_dom_sf"/>
</dbReference>
<evidence type="ECO:0000256" key="4">
    <source>
        <dbReference type="ARBA" id="ARBA00022827"/>
    </source>
</evidence>
<comment type="cofactor">
    <cofactor evidence="1">
        <name>FAD</name>
        <dbReference type="ChEBI" id="CHEBI:57692"/>
    </cofactor>
</comment>
<dbReference type="GO" id="GO:0003995">
    <property type="term" value="F:acyl-CoA dehydrogenase activity"/>
    <property type="evidence" value="ECO:0007669"/>
    <property type="project" value="TreeGrafter"/>
</dbReference>
<dbReference type="Proteomes" id="UP000754644">
    <property type="component" value="Unassembled WGS sequence"/>
</dbReference>
<gene>
    <name evidence="8" type="ORF">HQ497_03340</name>
</gene>
<organism evidence="8 9">
    <name type="scientific">SAR86 cluster bacterium</name>
    <dbReference type="NCBI Taxonomy" id="2030880"/>
    <lineage>
        <taxon>Bacteria</taxon>
        <taxon>Pseudomonadati</taxon>
        <taxon>Pseudomonadota</taxon>
        <taxon>Gammaproteobacteria</taxon>
        <taxon>SAR86 cluster</taxon>
    </lineage>
</organism>
<evidence type="ECO:0000259" key="7">
    <source>
        <dbReference type="Pfam" id="PF02771"/>
    </source>
</evidence>
<dbReference type="InterPro" id="IPR013786">
    <property type="entry name" value="AcylCoA_DH/ox_N"/>
</dbReference>
<dbReference type="Pfam" id="PF00441">
    <property type="entry name" value="Acyl-CoA_dh_1"/>
    <property type="match status" value="1"/>
</dbReference>
<proteinExistence type="inferred from homology"/>
<evidence type="ECO:0000256" key="3">
    <source>
        <dbReference type="ARBA" id="ARBA00022630"/>
    </source>
</evidence>
<dbReference type="AlphaFoldDB" id="A0A973A852"/>
<dbReference type="InterPro" id="IPR037069">
    <property type="entry name" value="AcylCoA_DH/ox_N_sf"/>
</dbReference>
<dbReference type="CDD" id="cd00567">
    <property type="entry name" value="ACAD"/>
    <property type="match status" value="1"/>
</dbReference>
<dbReference type="Gene3D" id="1.10.540.10">
    <property type="entry name" value="Acyl-CoA dehydrogenase/oxidase, N-terminal domain"/>
    <property type="match status" value="1"/>
</dbReference>
<keyword evidence="4" id="KW-0274">FAD</keyword>
<dbReference type="SUPFAM" id="SSF47203">
    <property type="entry name" value="Acyl-CoA dehydrogenase C-terminal domain-like"/>
    <property type="match status" value="1"/>
</dbReference>
<evidence type="ECO:0000313" key="8">
    <source>
        <dbReference type="EMBL" id="NQV64378.1"/>
    </source>
</evidence>
<dbReference type="PANTHER" id="PTHR43884:SF20">
    <property type="entry name" value="ACYL-COA DEHYDROGENASE FADE28"/>
    <property type="match status" value="1"/>
</dbReference>
<comment type="similarity">
    <text evidence="2">Belongs to the acyl-CoA dehydrogenase family.</text>
</comment>
<dbReference type="InterPro" id="IPR009075">
    <property type="entry name" value="AcylCo_DH/oxidase_C"/>
</dbReference>
<dbReference type="SUPFAM" id="SSF56645">
    <property type="entry name" value="Acyl-CoA dehydrogenase NM domain-like"/>
    <property type="match status" value="1"/>
</dbReference>
<feature type="domain" description="Acyl-CoA dehydrogenase/oxidase C-terminal" evidence="6">
    <location>
        <begin position="233"/>
        <end position="383"/>
    </location>
</feature>